<evidence type="ECO:0000256" key="5">
    <source>
        <dbReference type="SAM" id="Phobius"/>
    </source>
</evidence>
<evidence type="ECO:0000256" key="1">
    <source>
        <dbReference type="ARBA" id="ARBA00004141"/>
    </source>
</evidence>
<dbReference type="PROSITE" id="PS50850">
    <property type="entry name" value="MFS"/>
    <property type="match status" value="1"/>
</dbReference>
<gene>
    <name evidence="8" type="primary">LOC103187397</name>
</gene>
<dbReference type="InterPro" id="IPR005829">
    <property type="entry name" value="Sugar_transporter_CS"/>
</dbReference>
<dbReference type="PANTHER" id="PTHR24064">
    <property type="entry name" value="SOLUTE CARRIER FAMILY 22 MEMBER"/>
    <property type="match status" value="1"/>
</dbReference>
<keyword evidence="2 5" id="KW-0812">Transmembrane</keyword>
<dbReference type="InterPro" id="IPR020846">
    <property type="entry name" value="MFS_dom"/>
</dbReference>
<feature type="transmembrane region" description="Helical" evidence="5">
    <location>
        <begin position="20"/>
        <end position="43"/>
    </location>
</feature>
<reference evidence="8" key="4">
    <citation type="submission" date="2025-05" db="UniProtKB">
        <authorList>
            <consortium name="Ensembl"/>
        </authorList>
    </citation>
    <scope>IDENTIFICATION</scope>
</reference>
<evidence type="ECO:0000313" key="9">
    <source>
        <dbReference type="Proteomes" id="UP000314986"/>
    </source>
</evidence>
<feature type="domain" description="Major facilitator superfamily (MFS) profile" evidence="6">
    <location>
        <begin position="24"/>
        <end position="507"/>
    </location>
</feature>
<dbReference type="EMBL" id="JW866609">
    <property type="protein sequence ID" value="AFO99126.1"/>
    <property type="molecule type" value="mRNA"/>
</dbReference>
<evidence type="ECO:0000256" key="2">
    <source>
        <dbReference type="ARBA" id="ARBA00022692"/>
    </source>
</evidence>
<dbReference type="GO" id="GO:0016020">
    <property type="term" value="C:membrane"/>
    <property type="evidence" value="ECO:0007669"/>
    <property type="project" value="UniProtKB-SubCell"/>
</dbReference>
<dbReference type="PROSITE" id="PS00216">
    <property type="entry name" value="SUGAR_TRANSPORT_1"/>
    <property type="match status" value="1"/>
</dbReference>
<accession>V9KM19</accession>
<dbReference type="InterPro" id="IPR005828">
    <property type="entry name" value="MFS_sugar_transport-like"/>
</dbReference>
<dbReference type="RefSeq" id="XP_042198471.1">
    <property type="nucleotide sequence ID" value="XM_042342537.1"/>
</dbReference>
<sequence length="569" mass="63775">MQDYDEATAFLGEWGPFQRIMFLLLSITIIPNGYVGLSMVFLADTPQHHCRLPNSLNGTTGEANLSSLLPVEEVDGEMIYSRCRRYKTPVTDGFNDTTRETEPCVNGWEYSTDRYISTIVSQWDLVCDNDWKGPMSLSMIFLGNLCGAIISGQVSDRYGRKVVLFGGIAMQTILSFMQMASSSWEMFSILCFFIGVGDISNYVTAFVLGAELFSKSVRITFTALGICLTFAIGYAILPLIAYFVREWKLLILALFLPELLFFPLWWFIPESPRWLLSQGRVEEAEAIVKAAAKKNGIKHVGEIFQRSDNMVLKSTNKLKSKHNYVDLVRTFHVRIITVISLLIWVITAISYYGLTLSTSNMYGNPYINCFISAVTDMVAYIISWRLMLHAPRRISTASMLLLGGSILLLVRFVPTSLHILTLILVMIGKSGIAISYAIIYIFTAELYPTLVRNMGLGACSMASRGATIISPYLVYLGTYNKDLPFMLMGGLSIMAGFFCFILPETYGQRFPDTIQQAQPVKCCWPFSLMCRQRPPSSFEISASQQRQSQNGNTFLHSLTAVQCTDDITA</sequence>
<dbReference type="SUPFAM" id="SSF103473">
    <property type="entry name" value="MFS general substrate transporter"/>
    <property type="match status" value="1"/>
</dbReference>
<feature type="transmembrane region" description="Helical" evidence="5">
    <location>
        <begin position="249"/>
        <end position="268"/>
    </location>
</feature>
<dbReference type="RefSeq" id="XP_042198465.1">
    <property type="nucleotide sequence ID" value="XM_042342531.1"/>
</dbReference>
<dbReference type="GO" id="GO:0022857">
    <property type="term" value="F:transmembrane transporter activity"/>
    <property type="evidence" value="ECO:0007669"/>
    <property type="project" value="InterPro"/>
</dbReference>
<feature type="transmembrane region" description="Helical" evidence="5">
    <location>
        <begin position="331"/>
        <end position="353"/>
    </location>
</feature>
<evidence type="ECO:0000259" key="6">
    <source>
        <dbReference type="PROSITE" id="PS50850"/>
    </source>
</evidence>
<proteinExistence type="evidence at transcript level"/>
<evidence type="ECO:0000256" key="4">
    <source>
        <dbReference type="ARBA" id="ARBA00023136"/>
    </source>
</evidence>
<dbReference type="Proteomes" id="UP000314986">
    <property type="component" value="Unassembled WGS sequence"/>
</dbReference>
<reference evidence="9" key="2">
    <citation type="journal article" date="2007" name="PLoS Biol.">
        <title>Survey sequencing and comparative analysis of the elephant shark (Callorhinchus milii) genome.</title>
        <authorList>
            <person name="Venkatesh B."/>
            <person name="Kirkness E.F."/>
            <person name="Loh Y.H."/>
            <person name="Halpern A.L."/>
            <person name="Lee A.P."/>
            <person name="Johnson J."/>
            <person name="Dandona N."/>
            <person name="Viswanathan L.D."/>
            <person name="Tay A."/>
            <person name="Venter J.C."/>
            <person name="Strausberg R.L."/>
            <person name="Brenner S."/>
        </authorList>
    </citation>
    <scope>NUCLEOTIDE SEQUENCE [LARGE SCALE GENOMIC DNA]</scope>
</reference>
<organism evidence="7">
    <name type="scientific">Callorhinchus milii</name>
    <name type="common">Ghost shark</name>
    <dbReference type="NCBI Taxonomy" id="7868"/>
    <lineage>
        <taxon>Eukaryota</taxon>
        <taxon>Metazoa</taxon>
        <taxon>Chordata</taxon>
        <taxon>Craniata</taxon>
        <taxon>Vertebrata</taxon>
        <taxon>Chondrichthyes</taxon>
        <taxon>Holocephali</taxon>
        <taxon>Chimaeriformes</taxon>
        <taxon>Callorhinchidae</taxon>
        <taxon>Callorhinchus</taxon>
    </lineage>
</organism>
<dbReference type="STRING" id="7868.ENSCMIP00000034333"/>
<keyword evidence="3 5" id="KW-1133">Transmembrane helix</keyword>
<evidence type="ECO:0000313" key="7">
    <source>
        <dbReference type="EMBL" id="AFO99126.1"/>
    </source>
</evidence>
<feature type="transmembrane region" description="Helical" evidence="5">
    <location>
        <begin position="186"/>
        <end position="209"/>
    </location>
</feature>
<feature type="transmembrane region" description="Helical" evidence="5">
    <location>
        <begin position="394"/>
        <end position="413"/>
    </location>
</feature>
<reference evidence="7 9" key="3">
    <citation type="journal article" date="2014" name="Nature">
        <title>Elephant shark genome provides unique insights into gnathostome evolution.</title>
        <authorList>
            <consortium name="International Elephant Shark Genome Sequencing Consortium"/>
            <person name="Venkatesh B."/>
            <person name="Lee A.P."/>
            <person name="Ravi V."/>
            <person name="Maurya A.K."/>
            <person name="Lian M.M."/>
            <person name="Swann J.B."/>
            <person name="Ohta Y."/>
            <person name="Flajnik M.F."/>
            <person name="Sutoh Y."/>
            <person name="Kasahara M."/>
            <person name="Hoon S."/>
            <person name="Gangu V."/>
            <person name="Roy S.W."/>
            <person name="Irimia M."/>
            <person name="Korzh V."/>
            <person name="Kondrychyn I."/>
            <person name="Lim Z.W."/>
            <person name="Tay B.H."/>
            <person name="Tohari S."/>
            <person name="Kong K.W."/>
            <person name="Ho S."/>
            <person name="Lorente-Galdos B."/>
            <person name="Quilez J."/>
            <person name="Marques-Bonet T."/>
            <person name="Raney B.J."/>
            <person name="Ingham P.W."/>
            <person name="Tay A."/>
            <person name="Hillier L.W."/>
            <person name="Minx P."/>
            <person name="Boehm T."/>
            <person name="Wilson R.K."/>
            <person name="Brenner S."/>
            <person name="Warren W.C."/>
        </authorList>
    </citation>
    <scope>NUCLEOTIDE SEQUENCE</scope>
    <source>
        <tissue evidence="7">Heart</tissue>
    </source>
</reference>
<evidence type="ECO:0000256" key="3">
    <source>
        <dbReference type="ARBA" id="ARBA00022989"/>
    </source>
</evidence>
<dbReference type="GeneTree" id="ENSGT00940000163251"/>
<keyword evidence="4 5" id="KW-0472">Membrane</keyword>
<dbReference type="AlphaFoldDB" id="V9KM19"/>
<protein>
    <submittedName>
        <fullName evidence="7 8">Solute carrier family 22 member 5-like</fullName>
    </submittedName>
</protein>
<evidence type="ECO:0000313" key="8">
    <source>
        <dbReference type="Ensembl" id="ENSCMIP00000034333.1"/>
    </source>
</evidence>
<feature type="transmembrane region" description="Helical" evidence="5">
    <location>
        <begin position="483"/>
        <end position="502"/>
    </location>
</feature>
<comment type="subcellular location">
    <subcellularLocation>
        <location evidence="1">Membrane</location>
        <topology evidence="1">Multi-pass membrane protein</topology>
    </subcellularLocation>
</comment>
<dbReference type="Pfam" id="PF00083">
    <property type="entry name" value="Sugar_tr"/>
    <property type="match status" value="1"/>
</dbReference>
<dbReference type="InterPro" id="IPR036259">
    <property type="entry name" value="MFS_trans_sf"/>
</dbReference>
<dbReference type="KEGG" id="cmk:103187397"/>
<name>V9KM19_CALMI</name>
<keyword evidence="9" id="KW-1185">Reference proteome</keyword>
<dbReference type="GeneID" id="103187397"/>
<feature type="transmembrane region" description="Helical" evidence="5">
    <location>
        <begin position="419"/>
        <end position="442"/>
    </location>
</feature>
<dbReference type="RefSeq" id="XP_007905061.1">
    <property type="nucleotide sequence ID" value="XM_007906870.2"/>
</dbReference>
<feature type="transmembrane region" description="Helical" evidence="5">
    <location>
        <begin position="221"/>
        <end position="243"/>
    </location>
</feature>
<feature type="transmembrane region" description="Helical" evidence="5">
    <location>
        <begin position="365"/>
        <end position="382"/>
    </location>
</feature>
<dbReference type="Ensembl" id="ENSCMIT00000034849.1">
    <property type="protein sequence ID" value="ENSCMIP00000034333.1"/>
    <property type="gene ID" value="ENSCMIG00000014576.1"/>
</dbReference>
<dbReference type="OrthoDB" id="3936150at2759"/>
<dbReference type="Gene3D" id="1.20.1250.20">
    <property type="entry name" value="MFS general substrate transporter like domains"/>
    <property type="match status" value="1"/>
</dbReference>
<reference evidence="9" key="1">
    <citation type="journal article" date="2006" name="Science">
        <title>Ancient noncoding elements conserved in the human genome.</title>
        <authorList>
            <person name="Venkatesh B."/>
            <person name="Kirkness E.F."/>
            <person name="Loh Y.H."/>
            <person name="Halpern A.L."/>
            <person name="Lee A.P."/>
            <person name="Johnson J."/>
            <person name="Dandona N."/>
            <person name="Viswanathan L.D."/>
            <person name="Tay A."/>
            <person name="Venter J.C."/>
            <person name="Strausberg R.L."/>
            <person name="Brenner S."/>
        </authorList>
    </citation>
    <scope>NUCLEOTIDE SEQUENCE [LARGE SCALE GENOMIC DNA]</scope>
</reference>